<comment type="similarity">
    <text evidence="2 6">Belongs to the mitochondrial carrier (TC 2.A.29) family.</text>
</comment>
<comment type="subcellular location">
    <subcellularLocation>
        <location evidence="1">Membrane</location>
        <topology evidence="1">Multi-pass membrane protein</topology>
    </subcellularLocation>
</comment>
<keyword evidence="6" id="KW-0813">Transport</keyword>
<feature type="repeat" description="Solcar" evidence="5">
    <location>
        <begin position="1"/>
        <end position="47"/>
    </location>
</feature>
<evidence type="ECO:0000256" key="3">
    <source>
        <dbReference type="ARBA" id="ARBA00022692"/>
    </source>
</evidence>
<dbReference type="GO" id="GO:0005739">
    <property type="term" value="C:mitochondrion"/>
    <property type="evidence" value="ECO:0007669"/>
    <property type="project" value="TreeGrafter"/>
</dbReference>
<proteinExistence type="evidence at transcript level"/>
<dbReference type="PANTHER" id="PTHR46181:SF3">
    <property type="entry name" value="MITOCHONDRIAL GLYCINE TRANSPORTER"/>
    <property type="match status" value="1"/>
</dbReference>
<dbReference type="OrthoDB" id="1924968at2759"/>
<name>A0A0H3YJ68_SCHMD</name>
<dbReference type="PANTHER" id="PTHR46181">
    <property type="entry name" value="MITOCHONDRIAL GLYCINE TRANSPORTER"/>
    <property type="match status" value="1"/>
</dbReference>
<dbReference type="GO" id="GO:0016020">
    <property type="term" value="C:membrane"/>
    <property type="evidence" value="ECO:0007669"/>
    <property type="project" value="UniProtKB-SubCell"/>
</dbReference>
<keyword evidence="4 5" id="KW-0472">Membrane</keyword>
<evidence type="ECO:0000256" key="2">
    <source>
        <dbReference type="ARBA" id="ARBA00006375"/>
    </source>
</evidence>
<evidence type="ECO:0000256" key="4">
    <source>
        <dbReference type="ARBA" id="ARBA00023136"/>
    </source>
</evidence>
<feature type="repeat" description="Solcar" evidence="5">
    <location>
        <begin position="145"/>
        <end position="229"/>
    </location>
</feature>
<dbReference type="InterPro" id="IPR018108">
    <property type="entry name" value="MCP_transmembrane"/>
</dbReference>
<dbReference type="EMBL" id="KT163631">
    <property type="protein sequence ID" value="AKN21581.1"/>
    <property type="molecule type" value="mRNA"/>
</dbReference>
<accession>A0A0H3YJ68</accession>
<keyword evidence="3 5" id="KW-0812">Transmembrane</keyword>
<gene>
    <name evidence="7" type="primary">slc25a-13</name>
</gene>
<dbReference type="AlphaFoldDB" id="A0A0H3YJ68"/>
<feature type="repeat" description="Solcar" evidence="5">
    <location>
        <begin position="53"/>
        <end position="137"/>
    </location>
</feature>
<dbReference type="Pfam" id="PF00153">
    <property type="entry name" value="Mito_carr"/>
    <property type="match status" value="3"/>
</dbReference>
<evidence type="ECO:0000256" key="5">
    <source>
        <dbReference type="PROSITE-ProRule" id="PRU00282"/>
    </source>
</evidence>
<evidence type="ECO:0000256" key="6">
    <source>
        <dbReference type="RuleBase" id="RU000488"/>
    </source>
</evidence>
<dbReference type="SUPFAM" id="SSF103506">
    <property type="entry name" value="Mitochondrial carrier"/>
    <property type="match status" value="1"/>
</dbReference>
<dbReference type="GO" id="GO:1904983">
    <property type="term" value="P:glycine import into mitochondrion"/>
    <property type="evidence" value="ECO:0007669"/>
    <property type="project" value="TreeGrafter"/>
</dbReference>
<protein>
    <submittedName>
        <fullName evidence="7">Slc25a-13</fullName>
    </submittedName>
</protein>
<evidence type="ECO:0000256" key="1">
    <source>
        <dbReference type="ARBA" id="ARBA00004141"/>
    </source>
</evidence>
<reference evidence="7" key="1">
    <citation type="journal article" date="2015" name="Elife">
        <title>Stem cells and fluid flow drive cyst formation in an invertebrate excretory organ.</title>
        <authorList>
            <person name="Thi-Kim Vu H."/>
            <person name="Rink J.C."/>
            <person name="McKinney S.A."/>
            <person name="McClain M."/>
            <person name="Lakshmanaperumal N."/>
            <person name="Alexander R."/>
            <person name="Sanchez Alvarado A."/>
        </authorList>
    </citation>
    <scope>NUCLEOTIDE SEQUENCE</scope>
</reference>
<sequence length="232" mass="26321">MSIKSHVVYLYSKNGVRSLWRGTYPSLIRTVPGVSLYMSFITFYRNTFVNVEKTTSGSFLLGVISRSSATVVLMPFSVLKTQIESHVHAKFSIYQSVCRIFTVSGLPGFYRGLFSTVLRDAPYSGIFVMTYNRSKEVFKANEDSCGFLRLVMCALVASCFASTITQPADVIKTHRQLFTEKRENTSDILQRIYKTEGIGGYFRGSSLRISRKMITSSIIWINYDFFVKILTT</sequence>
<dbReference type="Gene3D" id="1.50.40.10">
    <property type="entry name" value="Mitochondrial carrier domain"/>
    <property type="match status" value="1"/>
</dbReference>
<dbReference type="GO" id="GO:0015187">
    <property type="term" value="F:glycine transmembrane transporter activity"/>
    <property type="evidence" value="ECO:0007669"/>
    <property type="project" value="TreeGrafter"/>
</dbReference>
<dbReference type="PROSITE" id="PS50920">
    <property type="entry name" value="SOLCAR"/>
    <property type="match status" value="3"/>
</dbReference>
<dbReference type="InterPro" id="IPR023395">
    <property type="entry name" value="MCP_dom_sf"/>
</dbReference>
<evidence type="ECO:0000313" key="7">
    <source>
        <dbReference type="EMBL" id="AKN21581.1"/>
    </source>
</evidence>
<organism evidence="7">
    <name type="scientific">Schmidtea mediterranea</name>
    <name type="common">Freshwater planarian flatworm</name>
    <dbReference type="NCBI Taxonomy" id="79327"/>
    <lineage>
        <taxon>Eukaryota</taxon>
        <taxon>Metazoa</taxon>
        <taxon>Spiralia</taxon>
        <taxon>Lophotrochozoa</taxon>
        <taxon>Platyhelminthes</taxon>
        <taxon>Rhabditophora</taxon>
        <taxon>Seriata</taxon>
        <taxon>Tricladida</taxon>
        <taxon>Continenticola</taxon>
        <taxon>Geoplanoidea</taxon>
        <taxon>Dugesiidae</taxon>
        <taxon>Schmidtea</taxon>
    </lineage>
</organism>